<reference evidence="2" key="1">
    <citation type="journal article" date="2015" name="Nat. Genet.">
        <title>The genome and transcriptome of the zoonotic hookworm Ancylostoma ceylanicum identify infection-specific gene families.</title>
        <authorList>
            <person name="Schwarz E.M."/>
            <person name="Hu Y."/>
            <person name="Antoshechkin I."/>
            <person name="Miller M.M."/>
            <person name="Sternberg P.W."/>
            <person name="Aroian R.V."/>
        </authorList>
    </citation>
    <scope>NUCLEOTIDE SEQUENCE</scope>
    <source>
        <strain evidence="2">HY135</strain>
    </source>
</reference>
<proteinExistence type="predicted"/>
<protein>
    <submittedName>
        <fullName evidence="1">Uncharacterized protein</fullName>
    </submittedName>
</protein>
<dbReference type="STRING" id="53326.A0A016WBJ7"/>
<organism evidence="1 2">
    <name type="scientific">Ancylostoma ceylanicum</name>
    <dbReference type="NCBI Taxonomy" id="53326"/>
    <lineage>
        <taxon>Eukaryota</taxon>
        <taxon>Metazoa</taxon>
        <taxon>Ecdysozoa</taxon>
        <taxon>Nematoda</taxon>
        <taxon>Chromadorea</taxon>
        <taxon>Rhabditida</taxon>
        <taxon>Rhabditina</taxon>
        <taxon>Rhabditomorpha</taxon>
        <taxon>Strongyloidea</taxon>
        <taxon>Ancylostomatidae</taxon>
        <taxon>Ancylostomatinae</taxon>
        <taxon>Ancylostoma</taxon>
    </lineage>
</organism>
<name>A0A016WBJ7_9BILA</name>
<evidence type="ECO:0000313" key="2">
    <source>
        <dbReference type="Proteomes" id="UP000024635"/>
    </source>
</evidence>
<accession>A0A016WBJ7</accession>
<comment type="caution">
    <text evidence="1">The sequence shown here is derived from an EMBL/GenBank/DDBJ whole genome shotgun (WGS) entry which is preliminary data.</text>
</comment>
<dbReference type="EMBL" id="JARK01000501">
    <property type="protein sequence ID" value="EYC36383.1"/>
    <property type="molecule type" value="Genomic_DNA"/>
</dbReference>
<dbReference type="Proteomes" id="UP000024635">
    <property type="component" value="Unassembled WGS sequence"/>
</dbReference>
<keyword evidence="2" id="KW-1185">Reference proteome</keyword>
<dbReference type="AlphaFoldDB" id="A0A016WBJ7"/>
<gene>
    <name evidence="1" type="primary">Acey_s0901.g2954</name>
    <name evidence="1" type="ORF">Y032_0901g2954</name>
</gene>
<dbReference type="OrthoDB" id="289247at2759"/>
<sequence length="134" mass="14931">MLVGIIKSHVWDALRLHLSIVEELNTYVPLQSPAGASDEPSRCFIISDPRKDGWLSCLAYVHYVDGSQFAGDAEIHDKGHIKQHLEDKIEIGEMTEEQQRSAMMKTMFGPNVPTDLPTGMIMIASPVQNKSILL</sequence>
<evidence type="ECO:0000313" key="1">
    <source>
        <dbReference type="EMBL" id="EYC36383.1"/>
    </source>
</evidence>